<keyword evidence="3 6" id="KW-0238">DNA-binding</keyword>
<keyword evidence="2" id="KW-0805">Transcription regulation</keyword>
<evidence type="ECO:0000256" key="2">
    <source>
        <dbReference type="ARBA" id="ARBA00023015"/>
    </source>
</evidence>
<dbReference type="Pfam" id="PF03466">
    <property type="entry name" value="LysR_substrate"/>
    <property type="match status" value="1"/>
</dbReference>
<dbReference type="KEGG" id="pory:EJA05_11190"/>
<accession>A0A3Q8TU38</accession>
<organism evidence="6 7">
    <name type="scientific">Pseudomonas entomophila</name>
    <dbReference type="NCBI Taxonomy" id="312306"/>
    <lineage>
        <taxon>Bacteria</taxon>
        <taxon>Pseudomonadati</taxon>
        <taxon>Pseudomonadota</taxon>
        <taxon>Gammaproteobacteria</taxon>
        <taxon>Pseudomonadales</taxon>
        <taxon>Pseudomonadaceae</taxon>
        <taxon>Pseudomonas</taxon>
    </lineage>
</organism>
<dbReference type="SUPFAM" id="SSF53850">
    <property type="entry name" value="Periplasmic binding protein-like II"/>
    <property type="match status" value="1"/>
</dbReference>
<evidence type="ECO:0000256" key="3">
    <source>
        <dbReference type="ARBA" id="ARBA00023125"/>
    </source>
</evidence>
<protein>
    <submittedName>
        <fullName evidence="6">DNA-binding transcriptional regulator DsdC</fullName>
    </submittedName>
</protein>
<dbReference type="CDD" id="cd08432">
    <property type="entry name" value="PBP2_GcdR_TrpI_HvrB_AmpR_like"/>
    <property type="match status" value="1"/>
</dbReference>
<evidence type="ECO:0000256" key="1">
    <source>
        <dbReference type="ARBA" id="ARBA00009437"/>
    </source>
</evidence>
<evidence type="ECO:0000256" key="4">
    <source>
        <dbReference type="ARBA" id="ARBA00023163"/>
    </source>
</evidence>
<keyword evidence="4" id="KW-0804">Transcription</keyword>
<dbReference type="PANTHER" id="PTHR30537:SF32">
    <property type="entry name" value="HTH-TYPE TRANSCRIPTIONAL REGULATOR DSDC"/>
    <property type="match status" value="1"/>
</dbReference>
<dbReference type="OrthoDB" id="5526340at2"/>
<evidence type="ECO:0000259" key="5">
    <source>
        <dbReference type="PROSITE" id="PS50931"/>
    </source>
</evidence>
<dbReference type="SUPFAM" id="SSF46785">
    <property type="entry name" value="Winged helix' DNA-binding domain"/>
    <property type="match status" value="1"/>
</dbReference>
<gene>
    <name evidence="6" type="primary">dsdC</name>
    <name evidence="6" type="ORF">EJA05_11190</name>
</gene>
<dbReference type="GO" id="GO:0003700">
    <property type="term" value="F:DNA-binding transcription factor activity"/>
    <property type="evidence" value="ECO:0007669"/>
    <property type="project" value="InterPro"/>
</dbReference>
<dbReference type="Proteomes" id="UP000268230">
    <property type="component" value="Chromosome"/>
</dbReference>
<dbReference type="NCBIfam" id="NF007491">
    <property type="entry name" value="PRK10086.1"/>
    <property type="match status" value="1"/>
</dbReference>
<dbReference type="Gene3D" id="3.40.190.10">
    <property type="entry name" value="Periplasmic binding protein-like II"/>
    <property type="match status" value="2"/>
</dbReference>
<dbReference type="PROSITE" id="PS50931">
    <property type="entry name" value="HTH_LYSR"/>
    <property type="match status" value="1"/>
</dbReference>
<dbReference type="InterPro" id="IPR000847">
    <property type="entry name" value="LysR_HTH_N"/>
</dbReference>
<dbReference type="AlphaFoldDB" id="A0A3Q8TU38"/>
<dbReference type="Pfam" id="PF00126">
    <property type="entry name" value="HTH_1"/>
    <property type="match status" value="1"/>
</dbReference>
<dbReference type="InterPro" id="IPR058163">
    <property type="entry name" value="LysR-type_TF_proteobact-type"/>
</dbReference>
<dbReference type="InterPro" id="IPR036388">
    <property type="entry name" value="WH-like_DNA-bd_sf"/>
</dbReference>
<sequence>MPAPAHLLAPKLNGAHLANLHTFLVAARHLSFARAADELCLTASAVSHRIGRLEQQLALKLFHRLPRRVTLTEDGERVFQIMQRTMDALSEAVRERAHGQVAGQLTLYVRPSVAQCWLVPRLAEFTMQYPDIQLDIRVGNESIDYRTRKVDLALCYSDGHYPGLVSTPLMAERIAPVCSPEYARRHGLQGGIQGLGGCTLLHDVAAWDNAAHDAEWRAWLQRMALDVPLPARFLTFDRSDLCSLAAVNHAGIAIGREQLVKARIANGELILPFGDFVAADRCGYYLVHPPHEPMPRRLQVLIEWLQQTAMGSG</sequence>
<dbReference type="GO" id="GO:0043565">
    <property type="term" value="F:sequence-specific DNA binding"/>
    <property type="evidence" value="ECO:0007669"/>
    <property type="project" value="TreeGrafter"/>
</dbReference>
<dbReference type="EMBL" id="CP034338">
    <property type="protein sequence ID" value="AZL68256.1"/>
    <property type="molecule type" value="Genomic_DNA"/>
</dbReference>
<dbReference type="Gene3D" id="1.10.10.10">
    <property type="entry name" value="Winged helix-like DNA-binding domain superfamily/Winged helix DNA-binding domain"/>
    <property type="match status" value="1"/>
</dbReference>
<dbReference type="InterPro" id="IPR036390">
    <property type="entry name" value="WH_DNA-bd_sf"/>
</dbReference>
<comment type="similarity">
    <text evidence="1">Belongs to the LysR transcriptional regulatory family.</text>
</comment>
<feature type="domain" description="HTH lysR-type" evidence="5">
    <location>
        <begin position="20"/>
        <end position="72"/>
    </location>
</feature>
<dbReference type="GO" id="GO:0006351">
    <property type="term" value="P:DNA-templated transcription"/>
    <property type="evidence" value="ECO:0007669"/>
    <property type="project" value="TreeGrafter"/>
</dbReference>
<reference evidence="6 7" key="1">
    <citation type="submission" date="2018-12" db="EMBL/GenBank/DDBJ databases">
        <authorList>
            <person name="Li S."/>
            <person name="Yang R."/>
            <person name="Chen G."/>
            <person name="Zou L."/>
            <person name="Zhang C."/>
            <person name="Chen Y."/>
            <person name="Liu Z."/>
            <person name="Li Y."/>
            <person name="Yan Y."/>
            <person name="Huang M."/>
            <person name="Chen T."/>
        </authorList>
    </citation>
    <scope>NUCLEOTIDE SEQUENCE [LARGE SCALE GENOMIC DNA]</scope>
    <source>
        <strain evidence="6 7">1257</strain>
    </source>
</reference>
<evidence type="ECO:0000313" key="7">
    <source>
        <dbReference type="Proteomes" id="UP000268230"/>
    </source>
</evidence>
<proteinExistence type="inferred from homology"/>
<name>A0A3Q8TU38_9PSED</name>
<dbReference type="PANTHER" id="PTHR30537">
    <property type="entry name" value="HTH-TYPE TRANSCRIPTIONAL REGULATOR"/>
    <property type="match status" value="1"/>
</dbReference>
<dbReference type="InterPro" id="IPR005119">
    <property type="entry name" value="LysR_subst-bd"/>
</dbReference>
<evidence type="ECO:0000313" key="6">
    <source>
        <dbReference type="EMBL" id="AZL68256.1"/>
    </source>
</evidence>